<organism evidence="1 2">
    <name type="scientific">Pseudomonas lutea</name>
    <dbReference type="NCBI Taxonomy" id="243924"/>
    <lineage>
        <taxon>Bacteria</taxon>
        <taxon>Pseudomonadati</taxon>
        <taxon>Pseudomonadota</taxon>
        <taxon>Gammaproteobacteria</taxon>
        <taxon>Pseudomonadales</taxon>
        <taxon>Pseudomonadaceae</taxon>
        <taxon>Pseudomonas</taxon>
    </lineage>
</organism>
<dbReference type="Proteomes" id="UP000183210">
    <property type="component" value="Unassembled WGS sequence"/>
</dbReference>
<dbReference type="RefSeq" id="WP_159435119.1">
    <property type="nucleotide sequence ID" value="NZ_FOEV01000016.1"/>
</dbReference>
<protein>
    <submittedName>
        <fullName evidence="1">Uncharacterized protein</fullName>
    </submittedName>
</protein>
<dbReference type="EMBL" id="FOEV01000016">
    <property type="protein sequence ID" value="SER29975.1"/>
    <property type="molecule type" value="Genomic_DNA"/>
</dbReference>
<comment type="caution">
    <text evidence="1">The sequence shown here is derived from an EMBL/GenBank/DDBJ whole genome shotgun (WGS) entry which is preliminary data.</text>
</comment>
<reference evidence="1 2" key="1">
    <citation type="submission" date="2016-10" db="EMBL/GenBank/DDBJ databases">
        <authorList>
            <person name="Varghese N."/>
            <person name="Submissions S."/>
        </authorList>
    </citation>
    <scope>NUCLEOTIDE SEQUENCE [LARGE SCALE GENOMIC DNA]</scope>
    <source>
        <strain evidence="1 2">LMG 21974</strain>
    </source>
</reference>
<dbReference type="GeneID" id="300269993"/>
<proteinExistence type="predicted"/>
<gene>
    <name evidence="1" type="ORF">SAMN05216409_11667</name>
</gene>
<dbReference type="AlphaFoldDB" id="A0A9X8MGQ6"/>
<evidence type="ECO:0000313" key="2">
    <source>
        <dbReference type="Proteomes" id="UP000183210"/>
    </source>
</evidence>
<accession>A0A9X8MGQ6</accession>
<sequence>MMTNAKRHECVWIEVTEGLFWPQAGELPVISAGARLACDSNQIEERQLDLNDATTKPV</sequence>
<name>A0A9X8MGQ6_9PSED</name>
<evidence type="ECO:0000313" key="1">
    <source>
        <dbReference type="EMBL" id="SER29975.1"/>
    </source>
</evidence>